<name>A0A363UN77_9GAMM</name>
<accession>A0A363UN77</accession>
<dbReference type="EMBL" id="QEQK01000004">
    <property type="protein sequence ID" value="PWN56872.1"/>
    <property type="molecule type" value="Genomic_DNA"/>
</dbReference>
<sequence length="309" mass="34104">MNAEKRPWWQRIRWISAFLRFLGVWKSPESTKSATEPEPLPEQGLQGNMLGKSSKRSKRIAIVSPKGGVGKTTVTANLSEALVGRGRRVCAVDLDAQNALQFHLSADPVKPEGLASATLRSEPWSETLRKGVEGLRFLPFGFLSEKHREQFEQTVVDGPAWLADGLSTVDHKQTDYTVFDTPPGPSEFQRAAVEMADLVIVVVLPDAASFITVPTVERTIESYAGQKANEFAGLYFLLNRMNEGRVLCRDVRAMLADRLGDRLVPETIRFDAAAEEALAAQQTVMAYEPDGRAATDFDGLAAWVEQTLK</sequence>
<dbReference type="PANTHER" id="PTHR13696:SF52">
    <property type="entry name" value="PARA FAMILY PROTEIN CT_582"/>
    <property type="match status" value="1"/>
</dbReference>
<dbReference type="SUPFAM" id="SSF52540">
    <property type="entry name" value="P-loop containing nucleoside triphosphate hydrolases"/>
    <property type="match status" value="1"/>
</dbReference>
<dbReference type="OrthoDB" id="5288747at2"/>
<dbReference type="NCBIfam" id="TIGR03371">
    <property type="entry name" value="cellulose_yhjQ"/>
    <property type="match status" value="1"/>
</dbReference>
<protein>
    <submittedName>
        <fullName evidence="2">Cellulose synthase operon protein YhjQ</fullName>
    </submittedName>
</protein>
<dbReference type="CDD" id="cd02042">
    <property type="entry name" value="ParAB_family"/>
    <property type="match status" value="1"/>
</dbReference>
<dbReference type="Pfam" id="PF06564">
    <property type="entry name" value="CBP_BcsQ"/>
    <property type="match status" value="1"/>
</dbReference>
<dbReference type="AlphaFoldDB" id="A0A363UN77"/>
<evidence type="ECO:0000313" key="3">
    <source>
        <dbReference type="Proteomes" id="UP000251800"/>
    </source>
</evidence>
<evidence type="ECO:0000256" key="1">
    <source>
        <dbReference type="SAM" id="MobiDB-lite"/>
    </source>
</evidence>
<reference evidence="2 3" key="1">
    <citation type="submission" date="2018-05" db="EMBL/GenBank/DDBJ databases">
        <title>Abyssibacter profundi OUC007T gen. nov., sp. nov, a marine bacterium isolated from seawater of the Mariana Trench.</title>
        <authorList>
            <person name="Zhou S."/>
        </authorList>
    </citation>
    <scope>NUCLEOTIDE SEQUENCE [LARGE SCALE GENOMIC DNA]</scope>
    <source>
        <strain evidence="2 3">OUC007</strain>
    </source>
</reference>
<dbReference type="PANTHER" id="PTHR13696">
    <property type="entry name" value="P-LOOP CONTAINING NUCLEOSIDE TRIPHOSPHATE HYDROLASE"/>
    <property type="match status" value="1"/>
</dbReference>
<dbReference type="InterPro" id="IPR017746">
    <property type="entry name" value="Cellulose_synthase_operon_BcsQ"/>
</dbReference>
<evidence type="ECO:0000313" key="2">
    <source>
        <dbReference type="EMBL" id="PWN56872.1"/>
    </source>
</evidence>
<dbReference type="InterPro" id="IPR027417">
    <property type="entry name" value="P-loop_NTPase"/>
</dbReference>
<gene>
    <name evidence="2" type="primary">yhjQ</name>
    <name evidence="2" type="ORF">DEH80_05500</name>
</gene>
<keyword evidence="3" id="KW-1185">Reference proteome</keyword>
<dbReference type="Proteomes" id="UP000251800">
    <property type="component" value="Unassembled WGS sequence"/>
</dbReference>
<dbReference type="Gene3D" id="3.40.50.300">
    <property type="entry name" value="P-loop containing nucleotide triphosphate hydrolases"/>
    <property type="match status" value="1"/>
</dbReference>
<dbReference type="InterPro" id="IPR050678">
    <property type="entry name" value="DNA_Partitioning_ATPase"/>
</dbReference>
<organism evidence="2 3">
    <name type="scientific">Abyssibacter profundi</name>
    <dbReference type="NCBI Taxonomy" id="2182787"/>
    <lineage>
        <taxon>Bacteria</taxon>
        <taxon>Pseudomonadati</taxon>
        <taxon>Pseudomonadota</taxon>
        <taxon>Gammaproteobacteria</taxon>
        <taxon>Chromatiales</taxon>
        <taxon>Oceanococcaceae</taxon>
        <taxon>Abyssibacter</taxon>
    </lineage>
</organism>
<proteinExistence type="predicted"/>
<feature type="region of interest" description="Disordered" evidence="1">
    <location>
        <begin position="29"/>
        <end position="53"/>
    </location>
</feature>
<comment type="caution">
    <text evidence="2">The sequence shown here is derived from an EMBL/GenBank/DDBJ whole genome shotgun (WGS) entry which is preliminary data.</text>
</comment>